<dbReference type="EMBL" id="JAKZEL010000002">
    <property type="protein sequence ID" value="KAI4547559.1"/>
    <property type="molecule type" value="Genomic_DNA"/>
</dbReference>
<comment type="caution">
    <text evidence="2">The sequence shown here is derived from an EMBL/GenBank/DDBJ whole genome shotgun (WGS) entry which is preliminary data.</text>
</comment>
<accession>A0AAD4UMN4</accession>
<gene>
    <name evidence="2" type="ORF">MG293_004114</name>
</gene>
<dbReference type="AlphaFoldDB" id="A0AAD4UMN4"/>
<proteinExistence type="predicted"/>
<organism evidence="2 3">
    <name type="scientific">Ovis ammon polii</name>
    <dbReference type="NCBI Taxonomy" id="230172"/>
    <lineage>
        <taxon>Eukaryota</taxon>
        <taxon>Metazoa</taxon>
        <taxon>Chordata</taxon>
        <taxon>Craniata</taxon>
        <taxon>Vertebrata</taxon>
        <taxon>Euteleostomi</taxon>
        <taxon>Mammalia</taxon>
        <taxon>Eutheria</taxon>
        <taxon>Laurasiatheria</taxon>
        <taxon>Artiodactyla</taxon>
        <taxon>Ruminantia</taxon>
        <taxon>Pecora</taxon>
        <taxon>Bovidae</taxon>
        <taxon>Caprinae</taxon>
        <taxon>Ovis</taxon>
    </lineage>
</organism>
<feature type="region of interest" description="Disordered" evidence="1">
    <location>
        <begin position="67"/>
        <end position="127"/>
    </location>
</feature>
<reference evidence="2" key="1">
    <citation type="submission" date="2022-03" db="EMBL/GenBank/DDBJ databases">
        <title>Genomic analyses of argali, domestic sheep and their hybrids provide insights into chromosomal evolution, heterosis and genetic basis of agronomic traits.</title>
        <authorList>
            <person name="Li M."/>
        </authorList>
    </citation>
    <scope>NUCLEOTIDE SEQUENCE</scope>
    <source>
        <strain evidence="2">CAU-MHL-2022a</strain>
        <tissue evidence="2">Skin</tissue>
    </source>
</reference>
<evidence type="ECO:0000256" key="1">
    <source>
        <dbReference type="SAM" id="MobiDB-lite"/>
    </source>
</evidence>
<dbReference type="Proteomes" id="UP001214576">
    <property type="component" value="Unassembled WGS sequence"/>
</dbReference>
<evidence type="ECO:0000313" key="3">
    <source>
        <dbReference type="Proteomes" id="UP001214576"/>
    </source>
</evidence>
<feature type="region of interest" description="Disordered" evidence="1">
    <location>
        <begin position="182"/>
        <end position="207"/>
    </location>
</feature>
<keyword evidence="3" id="KW-1185">Reference proteome</keyword>
<name>A0AAD4UMN4_OVIAM</name>
<evidence type="ECO:0000313" key="2">
    <source>
        <dbReference type="EMBL" id="KAI4547559.1"/>
    </source>
</evidence>
<sequence>MESGRKSRCGEPAQGAAAAEAALRILCGACDNSRPDSWAGYLQKVRKTWREHPRPRTSLIPAALKATAPWSPPPHNAFQNGTCFGKPQLTPQSQSPAHAAVPVLGGRSHSTQTPRAPKEEVGGGGDSLLQTSITALLELGDPTGNPHSSVHKVGVGDALALRYCRNAAEAGCFSLLGAETSGQTLRGQPTLKDLGGRASPGPGMQPR</sequence>
<protein>
    <submittedName>
        <fullName evidence="2">Uncharacterized protein</fullName>
    </submittedName>
</protein>